<reference evidence="2" key="6">
    <citation type="journal article" date="2002" name="Nature">
        <title>Analysis of the mouse transcriptome based on functional annotation of 60,770 full-length cDNAs.</title>
        <authorList>
            <consortium name="The FANTOM Consortium and the RIKEN Genome Exploration Research Group Phase I and II Team"/>
        </authorList>
    </citation>
    <scope>NUCLEOTIDE SEQUENCE</scope>
    <source>
        <strain evidence="2">C57BL/6J</strain>
        <tissue evidence="2">Cerebellum</tissue>
        <tissue evidence="3">Eyeball</tissue>
    </source>
</reference>
<proteinExistence type="evidence at transcript level"/>
<reference evidence="2" key="2">
    <citation type="journal article" date="2000" name="Genome Res.">
        <title>Normalization and subtraction of cap-trapper-selected cDNAs to prepare full-length cDNA libraries for rapid discovery of new genes.</title>
        <authorList>
            <person name="Carninci P."/>
            <person name="Shibata Y."/>
            <person name="Hayatsu N."/>
            <person name="Sugahara Y."/>
            <person name="Shibata K."/>
            <person name="Itoh M."/>
            <person name="Konno H."/>
            <person name="Okazaki Y."/>
            <person name="Muramatsu M."/>
            <person name="Hayashizaki Y."/>
        </authorList>
    </citation>
    <scope>NUCLEOTIDE SEQUENCE</scope>
    <source>
        <strain evidence="2">C57BL/6J</strain>
        <tissue evidence="2">Cerebellum</tissue>
        <tissue evidence="3">Eyeball</tissue>
    </source>
</reference>
<feature type="region of interest" description="Disordered" evidence="1">
    <location>
        <begin position="68"/>
        <end position="91"/>
    </location>
</feature>
<dbReference type="EMBL" id="AK042900">
    <property type="protein sequence ID" value="BAC31400.1"/>
    <property type="molecule type" value="mRNA"/>
</dbReference>
<reference evidence="2" key="8">
    <citation type="journal article" date="2005" name="Science">
        <title>The Transcriptional Landscape of the Mammalian Genome.</title>
        <authorList>
            <consortium name="The FANTOM Consortium"/>
            <consortium name="Riken Genome Exploration Research Group and Genome Science Group (Genome Network Project Core Group)"/>
        </authorList>
    </citation>
    <scope>NUCLEOTIDE SEQUENCE</scope>
    <source>
        <strain evidence="2">C57BL/6J</strain>
        <tissue evidence="2">Cerebellum</tissue>
        <tissue evidence="3">Eyeball</tissue>
    </source>
</reference>
<feature type="compositionally biased region" description="Basic residues" evidence="1">
    <location>
        <begin position="79"/>
        <end position="91"/>
    </location>
</feature>
<evidence type="ECO:0000256" key="1">
    <source>
        <dbReference type="SAM" id="MobiDB-lite"/>
    </source>
</evidence>
<reference evidence="2" key="3">
    <citation type="journal article" date="2000" name="Genome Res.">
        <title>RIKEN integrated sequence analysis (RISA) system--384-format sequencing pipeline with 384 multicapillary sequencer.</title>
        <authorList>
            <person name="Shibata K."/>
            <person name="Itoh M."/>
            <person name="Aizawa K."/>
            <person name="Nagaoka S."/>
            <person name="Sasaki N."/>
            <person name="Carninci P."/>
            <person name="Konno H."/>
            <person name="Akiyama J."/>
            <person name="Nishi K."/>
            <person name="Kitsunai T."/>
            <person name="Tashiro H."/>
            <person name="Itoh M."/>
            <person name="Sumi N."/>
            <person name="Ishii Y."/>
            <person name="Nakamura S."/>
            <person name="Hazama M."/>
            <person name="Nishine T."/>
            <person name="Harada A."/>
            <person name="Yamamoto R."/>
            <person name="Matsumoto H."/>
            <person name="Sakaguchi S."/>
            <person name="Ikegami T."/>
            <person name="Kashiwagi K."/>
            <person name="Fujiwake S."/>
            <person name="Inoue K."/>
            <person name="Togawa Y."/>
            <person name="Izawa M."/>
            <person name="Ohara E."/>
            <person name="Watahiki M."/>
            <person name="Yoneda Y."/>
            <person name="Ishikawa T."/>
            <person name="Ozawa K."/>
            <person name="Tanaka T."/>
            <person name="Matsuura S."/>
            <person name="Kawai J."/>
            <person name="Okazaki Y."/>
            <person name="Muramatsu M."/>
            <person name="Inoue Y."/>
            <person name="Kira A."/>
            <person name="Hayashizaki Y."/>
        </authorList>
    </citation>
    <scope>NUCLEOTIDE SEQUENCE</scope>
    <source>
        <strain evidence="2">C57BL/6J</strain>
        <tissue evidence="2">Cerebellum</tissue>
        <tissue evidence="3">Eyeball</tissue>
    </source>
</reference>
<protein>
    <submittedName>
        <fullName evidence="2">Uncharacterized protein</fullName>
    </submittedName>
</protein>
<reference evidence="2" key="9">
    <citation type="journal article" date="2005" name="Science">
        <title>Antisense Transcription in the Mammalian Transcriptome.</title>
        <authorList>
            <consortium name="RIKEN Genome Exploration Research Group and Genome Science Group (Genome Network Project Core Group) and the FANTOM Consortium"/>
        </authorList>
    </citation>
    <scope>NUCLEOTIDE SEQUENCE</scope>
    <source>
        <strain evidence="2">C57BL/6J</strain>
        <tissue evidence="2">Cerebellum</tissue>
        <tissue evidence="3">Eyeball</tissue>
    </source>
</reference>
<accession>Q8C959</accession>
<evidence type="ECO:0000313" key="3">
    <source>
        <dbReference type="EMBL" id="BAE37984.1"/>
    </source>
</evidence>
<sequence length="158" mass="17708">MKVIFFYLTSCLSPGKLSVGLHVFNLTSILRLKSAWEQRAVGKSHHPEEKIKALQILRKPLEVTVCTRGNMSPRGGGSTKRHSTGTPVRRRQGVGYRSDDFVRACVSITSQKAKATSRELRVYFHNPFQRKACSLRRSRGHNGYREGFSVCGERGAST</sequence>
<name>Q8C959_MOUSE</name>
<evidence type="ECO:0000313" key="2">
    <source>
        <dbReference type="EMBL" id="BAC31400.1"/>
    </source>
</evidence>
<reference evidence="2" key="1">
    <citation type="journal article" date="1999" name="Methods Enzymol.">
        <title>High-efficiency full-length cDNA cloning.</title>
        <authorList>
            <person name="Carninci P."/>
            <person name="Hayashizaki Y."/>
        </authorList>
    </citation>
    <scope>NUCLEOTIDE SEQUENCE</scope>
    <source>
        <strain evidence="2">C57BL/6J</strain>
        <tissue evidence="2">Cerebellum</tissue>
        <tissue evidence="3">Eyeball</tissue>
    </source>
</reference>
<reference evidence="3" key="7">
    <citation type="submission" date="2004-04" db="EMBL/GenBank/DDBJ databases">
        <authorList>
            <person name="Arakawa T."/>
            <person name="Carninci P."/>
            <person name="Fukuda S."/>
            <person name="Hashizume W."/>
            <person name="Hayashida K."/>
            <person name="Hori F."/>
            <person name="Iida J."/>
            <person name="Imamura K."/>
            <person name="Imotani K."/>
            <person name="Itoh M."/>
            <person name="Kanagawa S."/>
            <person name="Kawai J."/>
            <person name="Kojima M."/>
            <person name="Konno H."/>
            <person name="Murata M."/>
            <person name="Nakamura M."/>
            <person name="Ninomiya N."/>
            <person name="Nishiyori H."/>
            <person name="Nomura K."/>
            <person name="Ohno M."/>
            <person name="Sakazume N."/>
            <person name="Sano H."/>
            <person name="Sasaki D."/>
            <person name="Shibata K."/>
            <person name="Shiraki T."/>
            <person name="Tagami M."/>
            <person name="Tagami Y."/>
            <person name="Waki K."/>
            <person name="Watahiki A."/>
            <person name="Muramatsu M."/>
            <person name="Hayashizaki Y."/>
        </authorList>
    </citation>
    <scope>NUCLEOTIDE SEQUENCE</scope>
    <source>
        <strain evidence="3">C57BL/6J</strain>
        <tissue evidence="3">Eyeball</tissue>
    </source>
</reference>
<gene>
    <name evidence="4" type="primary">A730036I17Rik</name>
</gene>
<dbReference type="MGI" id="MGI:3041182">
    <property type="gene designation" value="A730036I17Rik"/>
</dbReference>
<reference evidence="2" key="4">
    <citation type="journal article" date="2001" name="Nature">
        <title>Functional annotation of a full-length mouse cDNA collection.</title>
        <authorList>
            <consortium name="The RIKEN Genome Exploration Research Group Phase II Team and the FANTOM Consortium"/>
        </authorList>
    </citation>
    <scope>NUCLEOTIDE SEQUENCE</scope>
    <source>
        <strain evidence="2">C57BL/6J</strain>
        <tissue evidence="2">Cerebellum</tissue>
        <tissue evidence="3">Eyeball</tissue>
    </source>
</reference>
<evidence type="ECO:0000313" key="4">
    <source>
        <dbReference type="MGI" id="MGI:3041182"/>
    </source>
</evidence>
<organism evidence="2">
    <name type="scientific">Mus musculus</name>
    <name type="common">Mouse</name>
    <dbReference type="NCBI Taxonomy" id="10090"/>
    <lineage>
        <taxon>Eukaryota</taxon>
        <taxon>Metazoa</taxon>
        <taxon>Chordata</taxon>
        <taxon>Craniata</taxon>
        <taxon>Vertebrata</taxon>
        <taxon>Euteleostomi</taxon>
        <taxon>Mammalia</taxon>
        <taxon>Eutheria</taxon>
        <taxon>Euarchontoglires</taxon>
        <taxon>Glires</taxon>
        <taxon>Rodentia</taxon>
        <taxon>Myomorpha</taxon>
        <taxon>Muroidea</taxon>
        <taxon>Muridae</taxon>
        <taxon>Murinae</taxon>
        <taxon>Mus</taxon>
        <taxon>Mus</taxon>
    </lineage>
</organism>
<dbReference type="EMBL" id="AK164970">
    <property type="protein sequence ID" value="BAE37984.1"/>
    <property type="molecule type" value="mRNA"/>
</dbReference>
<reference evidence="2" key="5">
    <citation type="submission" date="2001-07" db="EMBL/GenBank/DDBJ databases">
        <authorList>
            <person name="Adachi J."/>
            <person name="Aizawa K."/>
            <person name="Akimura T."/>
            <person name="Arakawa T."/>
            <person name="Bono H."/>
            <person name="Carninci P."/>
            <person name="Fukuda S."/>
            <person name="Furuno M."/>
            <person name="Hanagaki T."/>
            <person name="Hara A."/>
            <person name="Hashizume W."/>
            <person name="Hayashida K."/>
            <person name="Hayatsu N."/>
            <person name="Hiramoto K."/>
            <person name="Hiraoka T."/>
            <person name="Hirozane T."/>
            <person name="Hori F."/>
            <person name="Imotani K."/>
            <person name="Ishii Y."/>
            <person name="Itoh M."/>
            <person name="Kagawa I."/>
            <person name="Kasukawa T."/>
            <person name="Katoh H."/>
            <person name="Kawai J."/>
            <person name="Kojima Y."/>
            <person name="Kondo S."/>
            <person name="Konno H."/>
            <person name="Kouda M."/>
            <person name="Koya S."/>
            <person name="Kurihara C."/>
            <person name="Matsuyama T."/>
            <person name="Miyazaki A."/>
            <person name="Murata M."/>
            <person name="Nakamura M."/>
            <person name="Nishi K."/>
            <person name="Nomura K."/>
            <person name="Numazaki R."/>
            <person name="Ohno M."/>
            <person name="Ohsato N."/>
            <person name="Okazaki Y."/>
            <person name="Saito R."/>
            <person name="Saitoh H."/>
            <person name="Sakai C."/>
            <person name="Sakai K."/>
            <person name="Sakazume N."/>
            <person name="Sano H."/>
            <person name="Sasaki D."/>
            <person name="Shibata K."/>
            <person name="Shinagawa A."/>
            <person name="Shiraki T."/>
            <person name="Sogabe Y."/>
            <person name="Tagami M."/>
            <person name="Tagawa A."/>
            <person name="Takahashi F."/>
            <person name="Takaku-Akahira S."/>
            <person name="Takeda Y."/>
            <person name="Tanaka T."/>
            <person name="Tomaru A."/>
            <person name="Toya T."/>
            <person name="Yasunishi A."/>
            <person name="Muramatsu M."/>
            <person name="Hayashizaki Y."/>
        </authorList>
    </citation>
    <scope>NUCLEOTIDE SEQUENCE</scope>
    <source>
        <strain evidence="2">C57BL/6J</strain>
        <tissue evidence="2">Cerebellum</tissue>
    </source>
</reference>
<dbReference type="AGR" id="MGI:3041182"/>
<dbReference type="AlphaFoldDB" id="Q8C959"/>